<reference evidence="2" key="2">
    <citation type="submission" date="2021-01" db="UniProtKB">
        <authorList>
            <consortium name="EnsemblMetazoa"/>
        </authorList>
    </citation>
    <scope>IDENTIFICATION</scope>
</reference>
<evidence type="ECO:0000313" key="2">
    <source>
        <dbReference type="EnsemblMetazoa" id="XP_030846292"/>
    </source>
</evidence>
<accession>A0A7M7P784</accession>
<dbReference type="GeneID" id="105439757"/>
<feature type="compositionally biased region" description="Basic and acidic residues" evidence="1">
    <location>
        <begin position="244"/>
        <end position="261"/>
    </location>
</feature>
<dbReference type="KEGG" id="spu:105439757"/>
<dbReference type="AlphaFoldDB" id="A0A7M7P784"/>
<dbReference type="RefSeq" id="XP_030846292.1">
    <property type="nucleotide sequence ID" value="XM_030990432.1"/>
</dbReference>
<keyword evidence="3" id="KW-1185">Reference proteome</keyword>
<organism evidence="2 3">
    <name type="scientific">Strongylocentrotus purpuratus</name>
    <name type="common">Purple sea urchin</name>
    <dbReference type="NCBI Taxonomy" id="7668"/>
    <lineage>
        <taxon>Eukaryota</taxon>
        <taxon>Metazoa</taxon>
        <taxon>Echinodermata</taxon>
        <taxon>Eleutherozoa</taxon>
        <taxon>Echinozoa</taxon>
        <taxon>Echinoidea</taxon>
        <taxon>Euechinoidea</taxon>
        <taxon>Echinacea</taxon>
        <taxon>Camarodonta</taxon>
        <taxon>Echinidea</taxon>
        <taxon>Strongylocentrotidae</taxon>
        <taxon>Strongylocentrotus</taxon>
    </lineage>
</organism>
<dbReference type="Proteomes" id="UP000007110">
    <property type="component" value="Unassembled WGS sequence"/>
</dbReference>
<sequence>MRKFLLLQHYEICVISNFFIIPQQIDECMDWTSGDSVQTDVKHEHKPDKPNDVIKPSKLEDQVHALDTTLGPKPALTAVDSQCPEPPSGPIDREASDSTPQAVDDKGQGPEPGAVNGQGLSKNKNEMNGILMAGRKGSPLPRRRKREMPYEGQVPAMPINISSTINLGPKPDPPSVDKQCPEPPSAPIDREASDSKPQAVDDEGPEPEATAVNGQGPSKNKDEMNGILMAAVDKQCPEPPSAPIDREASDSKPQAVDDKGQGPEPGAVNGQGLSKNKDEMNDGKGSPLPRQRKREMPYEGQVPALGTTLGPQPALPVVDNLCSEPPSGAILLINTGQKRKRNDSPQQVPRKKMKMHDGGKATGPQPELLTTMGTA</sequence>
<name>A0A7M7P784_STRPU</name>
<dbReference type="EnsemblMetazoa" id="XM_030990432">
    <property type="protein sequence ID" value="XP_030846292"/>
    <property type="gene ID" value="LOC105439757"/>
</dbReference>
<dbReference type="InParanoid" id="A0A7M7P784"/>
<reference evidence="3" key="1">
    <citation type="submission" date="2015-02" db="EMBL/GenBank/DDBJ databases">
        <title>Genome sequencing for Strongylocentrotus purpuratus.</title>
        <authorList>
            <person name="Murali S."/>
            <person name="Liu Y."/>
            <person name="Vee V."/>
            <person name="English A."/>
            <person name="Wang M."/>
            <person name="Skinner E."/>
            <person name="Han Y."/>
            <person name="Muzny D.M."/>
            <person name="Worley K.C."/>
            <person name="Gibbs R.A."/>
        </authorList>
    </citation>
    <scope>NUCLEOTIDE SEQUENCE</scope>
</reference>
<proteinExistence type="predicted"/>
<feature type="region of interest" description="Disordered" evidence="1">
    <location>
        <begin position="333"/>
        <end position="375"/>
    </location>
</feature>
<protein>
    <submittedName>
        <fullName evidence="2">Uncharacterized protein</fullName>
    </submittedName>
</protein>
<evidence type="ECO:0000313" key="3">
    <source>
        <dbReference type="Proteomes" id="UP000007110"/>
    </source>
</evidence>
<evidence type="ECO:0000256" key="1">
    <source>
        <dbReference type="SAM" id="MobiDB-lite"/>
    </source>
</evidence>
<feature type="region of interest" description="Disordered" evidence="1">
    <location>
        <begin position="72"/>
        <end position="311"/>
    </location>
</feature>